<dbReference type="PANTHER" id="PTHR43685">
    <property type="entry name" value="GLYCOSYLTRANSFERASE"/>
    <property type="match status" value="1"/>
</dbReference>
<dbReference type="Gene3D" id="3.90.550.10">
    <property type="entry name" value="Spore Coat Polysaccharide Biosynthesis Protein SpsA, Chain A"/>
    <property type="match status" value="1"/>
</dbReference>
<keyword evidence="1" id="KW-0812">Transmembrane</keyword>
<comment type="caution">
    <text evidence="3">The sequence shown here is derived from an EMBL/GenBank/DDBJ whole genome shotgun (WGS) entry which is preliminary data.</text>
</comment>
<evidence type="ECO:0000259" key="2">
    <source>
        <dbReference type="Pfam" id="PF00535"/>
    </source>
</evidence>
<organism evidence="3">
    <name type="scientific">marine sediment metagenome</name>
    <dbReference type="NCBI Taxonomy" id="412755"/>
    <lineage>
        <taxon>unclassified sequences</taxon>
        <taxon>metagenomes</taxon>
        <taxon>ecological metagenomes</taxon>
    </lineage>
</organism>
<dbReference type="AlphaFoldDB" id="A0A0F9R8W1"/>
<dbReference type="InterPro" id="IPR029044">
    <property type="entry name" value="Nucleotide-diphossugar_trans"/>
</dbReference>
<dbReference type="EMBL" id="LAZR01001369">
    <property type="protein sequence ID" value="KKN45767.1"/>
    <property type="molecule type" value="Genomic_DNA"/>
</dbReference>
<dbReference type="InterPro" id="IPR050834">
    <property type="entry name" value="Glycosyltransf_2"/>
</dbReference>
<feature type="transmembrane region" description="Helical" evidence="1">
    <location>
        <begin position="245"/>
        <end position="266"/>
    </location>
</feature>
<feature type="transmembrane region" description="Helical" evidence="1">
    <location>
        <begin position="286"/>
        <end position="313"/>
    </location>
</feature>
<gene>
    <name evidence="3" type="ORF">LCGC14_0679900</name>
</gene>
<dbReference type="InterPro" id="IPR001173">
    <property type="entry name" value="Glyco_trans_2-like"/>
</dbReference>
<sequence>MKVSVIIPVLNEAESIGELIASLRLQSRPPDEIVITDGGSTDGTREIIREFQRFLIVPSGYRIGDFVVPIHLIETNRAYPSEGRNLAIRKAKHDVLAFVDAGVRINHRWLEELLKPLEADPSVDVVFGHYGPVQDTFFTKCAAMAYVEPPKQVGRLTIRTHAIFCSAMKKSVWKEVGGFPNYRAAEDRIFIERILAGPYQVAYTYKAIALLELRPTWRSTVKRFSEYSRHNLRAGRARHWHLPLLKVYGTMMALLALSVFHSPLWLVGVLAGGFYRVFKRTGCNSFVTILTVAWILLSVELATFHGWLTWVFADRCKRGEGRW</sequence>
<evidence type="ECO:0000256" key="1">
    <source>
        <dbReference type="SAM" id="Phobius"/>
    </source>
</evidence>
<dbReference type="SUPFAM" id="SSF53448">
    <property type="entry name" value="Nucleotide-diphospho-sugar transferases"/>
    <property type="match status" value="1"/>
</dbReference>
<reference evidence="3" key="1">
    <citation type="journal article" date="2015" name="Nature">
        <title>Complex archaea that bridge the gap between prokaryotes and eukaryotes.</title>
        <authorList>
            <person name="Spang A."/>
            <person name="Saw J.H."/>
            <person name="Jorgensen S.L."/>
            <person name="Zaremba-Niedzwiedzka K."/>
            <person name="Martijn J."/>
            <person name="Lind A.E."/>
            <person name="van Eijk R."/>
            <person name="Schleper C."/>
            <person name="Guy L."/>
            <person name="Ettema T.J."/>
        </authorList>
    </citation>
    <scope>NUCLEOTIDE SEQUENCE</scope>
</reference>
<dbReference type="PANTHER" id="PTHR43685:SF3">
    <property type="entry name" value="SLR2126 PROTEIN"/>
    <property type="match status" value="1"/>
</dbReference>
<keyword evidence="1" id="KW-1133">Transmembrane helix</keyword>
<dbReference type="Pfam" id="PF00535">
    <property type="entry name" value="Glycos_transf_2"/>
    <property type="match status" value="1"/>
</dbReference>
<proteinExistence type="predicted"/>
<evidence type="ECO:0000313" key="3">
    <source>
        <dbReference type="EMBL" id="KKN45767.1"/>
    </source>
</evidence>
<keyword evidence="1" id="KW-0472">Membrane</keyword>
<accession>A0A0F9R8W1</accession>
<protein>
    <recommendedName>
        <fullName evidence="2">Glycosyltransferase 2-like domain-containing protein</fullName>
    </recommendedName>
</protein>
<name>A0A0F9R8W1_9ZZZZ</name>
<feature type="domain" description="Glycosyltransferase 2-like" evidence="2">
    <location>
        <begin position="4"/>
        <end position="172"/>
    </location>
</feature>